<dbReference type="Proteomes" id="UP000664034">
    <property type="component" value="Unassembled WGS sequence"/>
</dbReference>
<feature type="coiled-coil region" evidence="1">
    <location>
        <begin position="25"/>
        <end position="52"/>
    </location>
</feature>
<reference evidence="2" key="1">
    <citation type="submission" date="2021-03" db="EMBL/GenBank/DDBJ databases">
        <title>Fibrella sp. HMF5335 genome sequencing and assembly.</title>
        <authorList>
            <person name="Kang H."/>
            <person name="Kim H."/>
            <person name="Bae S."/>
            <person name="Joh K."/>
        </authorList>
    </citation>
    <scope>NUCLEOTIDE SEQUENCE</scope>
    <source>
        <strain evidence="2">HMF5335</strain>
    </source>
</reference>
<name>A0A939K3Z6_9BACT</name>
<dbReference type="RefSeq" id="WP_207365435.1">
    <property type="nucleotide sequence ID" value="NZ_JAFMYV010000007.1"/>
</dbReference>
<sequence>METKTTTEQVQAAKAVAAEKLDAIRTEAGQQLSAAAAKLDELKDQLVARAQEMGKDIDVEDLKVKATQHFETAKAATAETLTHLQGQAETAYAAAAAKADELQDLAEDKFDELRIEAAVQLADAQVKLDEIKAEAAQQVDAATAKAKAMWSELFG</sequence>
<evidence type="ECO:0000256" key="1">
    <source>
        <dbReference type="SAM" id="Coils"/>
    </source>
</evidence>
<dbReference type="EMBL" id="JAFMYV010000007">
    <property type="protein sequence ID" value="MBO0937899.1"/>
    <property type="molecule type" value="Genomic_DNA"/>
</dbReference>
<keyword evidence="3" id="KW-1185">Reference proteome</keyword>
<evidence type="ECO:0000313" key="3">
    <source>
        <dbReference type="Proteomes" id="UP000664034"/>
    </source>
</evidence>
<dbReference type="AlphaFoldDB" id="A0A939K3Z6"/>
<gene>
    <name evidence="2" type="ORF">J2I47_15180</name>
</gene>
<evidence type="ECO:0008006" key="4">
    <source>
        <dbReference type="Google" id="ProtNLM"/>
    </source>
</evidence>
<accession>A0A939K3Z6</accession>
<protein>
    <recommendedName>
        <fullName evidence="4">Colicin import membrane protein</fullName>
    </recommendedName>
</protein>
<organism evidence="2 3">
    <name type="scientific">Fibrella rubiginis</name>
    <dbReference type="NCBI Taxonomy" id="2817060"/>
    <lineage>
        <taxon>Bacteria</taxon>
        <taxon>Pseudomonadati</taxon>
        <taxon>Bacteroidota</taxon>
        <taxon>Cytophagia</taxon>
        <taxon>Cytophagales</taxon>
        <taxon>Spirosomataceae</taxon>
        <taxon>Fibrella</taxon>
    </lineage>
</organism>
<proteinExistence type="predicted"/>
<feature type="coiled-coil region" evidence="1">
    <location>
        <begin position="114"/>
        <end position="141"/>
    </location>
</feature>
<evidence type="ECO:0000313" key="2">
    <source>
        <dbReference type="EMBL" id="MBO0937899.1"/>
    </source>
</evidence>
<comment type="caution">
    <text evidence="2">The sequence shown here is derived from an EMBL/GenBank/DDBJ whole genome shotgun (WGS) entry which is preliminary data.</text>
</comment>
<keyword evidence="1" id="KW-0175">Coiled coil</keyword>